<dbReference type="PIRSF" id="PIRSF006078">
    <property type="entry name" value="GlxK"/>
    <property type="match status" value="1"/>
</dbReference>
<dbReference type="GO" id="GO:0031388">
    <property type="term" value="P:organic acid phosphorylation"/>
    <property type="evidence" value="ECO:0007669"/>
    <property type="project" value="UniProtKB-UniRule"/>
</dbReference>
<name>A0A099I9B5_CLOIN</name>
<evidence type="ECO:0000256" key="1">
    <source>
        <dbReference type="ARBA" id="ARBA00006284"/>
    </source>
</evidence>
<comment type="caution">
    <text evidence="5">The sequence shown here is derived from an EMBL/GenBank/DDBJ whole genome shotgun (WGS) entry which is preliminary data.</text>
</comment>
<dbReference type="AlphaFoldDB" id="A0A099I9B5"/>
<evidence type="ECO:0000256" key="2">
    <source>
        <dbReference type="ARBA" id="ARBA00022679"/>
    </source>
</evidence>
<dbReference type="Gene3D" id="3.90.1510.10">
    <property type="entry name" value="Glycerate kinase, domain 2"/>
    <property type="match status" value="1"/>
</dbReference>
<dbReference type="RefSeq" id="WP_044904374.1">
    <property type="nucleotide sequence ID" value="NZ_JQIF01000020.1"/>
</dbReference>
<dbReference type="GO" id="GO:0008887">
    <property type="term" value="F:glycerate kinase activity"/>
    <property type="evidence" value="ECO:0007669"/>
    <property type="project" value="UniProtKB-UniRule"/>
</dbReference>
<dbReference type="Gene3D" id="3.40.50.10350">
    <property type="entry name" value="Glycerate kinase, domain 1"/>
    <property type="match status" value="1"/>
</dbReference>
<accession>A0A099I9B5</accession>
<dbReference type="PANTHER" id="PTHR21599">
    <property type="entry name" value="GLYCERATE KINASE"/>
    <property type="match status" value="1"/>
</dbReference>
<comment type="similarity">
    <text evidence="1 4">Belongs to the glycerate kinase type-1 family.</text>
</comment>
<keyword evidence="2 4" id="KW-0808">Transferase</keyword>
<dbReference type="InterPro" id="IPR036129">
    <property type="entry name" value="Glycerate_kinase_sf"/>
</dbReference>
<dbReference type="EMBL" id="JQIF01000020">
    <property type="protein sequence ID" value="KGJ54191.1"/>
    <property type="molecule type" value="Genomic_DNA"/>
</dbReference>
<dbReference type="SUPFAM" id="SSF110738">
    <property type="entry name" value="Glycerate kinase I"/>
    <property type="match status" value="1"/>
</dbReference>
<reference evidence="5 6" key="1">
    <citation type="submission" date="2014-08" db="EMBL/GenBank/DDBJ databases">
        <title>Clostridium innocuum, an unnegligible vancomycin-resistant pathogen causing extra-intestinal infections.</title>
        <authorList>
            <person name="Feng Y."/>
            <person name="Chiu C.-H."/>
        </authorList>
    </citation>
    <scope>NUCLEOTIDE SEQUENCE [LARGE SCALE GENOMIC DNA]</scope>
    <source>
        <strain evidence="5 6">AN88</strain>
    </source>
</reference>
<dbReference type="Proteomes" id="UP000030008">
    <property type="component" value="Unassembled WGS sequence"/>
</dbReference>
<dbReference type="NCBIfam" id="TIGR00045">
    <property type="entry name" value="glycerate kinase"/>
    <property type="match status" value="1"/>
</dbReference>
<dbReference type="InterPro" id="IPR018193">
    <property type="entry name" value="Glyc_kinase_flavodox-like_fold"/>
</dbReference>
<dbReference type="InterPro" id="IPR018197">
    <property type="entry name" value="Glycerate_kinase_RE-like"/>
</dbReference>
<dbReference type="Pfam" id="PF02595">
    <property type="entry name" value="Gly_kinase"/>
    <property type="match status" value="1"/>
</dbReference>
<evidence type="ECO:0000256" key="4">
    <source>
        <dbReference type="PIRNR" id="PIRNR006078"/>
    </source>
</evidence>
<evidence type="ECO:0000256" key="3">
    <source>
        <dbReference type="ARBA" id="ARBA00022777"/>
    </source>
</evidence>
<keyword evidence="3 4" id="KW-0418">Kinase</keyword>
<protein>
    <submittedName>
        <fullName evidence="5">Glycerate kinase</fullName>
    </submittedName>
</protein>
<dbReference type="InterPro" id="IPR004381">
    <property type="entry name" value="Glycerate_kinase"/>
</dbReference>
<gene>
    <name evidence="5" type="ORF">CIAN88_04845</name>
</gene>
<evidence type="ECO:0000313" key="5">
    <source>
        <dbReference type="EMBL" id="KGJ54191.1"/>
    </source>
</evidence>
<sequence length="399" mass="43346">MNVLIAMDSFKGALSSVRAGKALERGILRTGGHQTTVCSVADGGEGSVHALAACVKGEYRTWQCRDAFHQRITVRTLLFEEEESLCCAVEAADIFGLHNCEVSSATAATASTYGLGELLNQLHGHAIHKVLLFLGGTITTDGGLGVMQGLGIRLYDQMGNVLPDDCNPLFAFDHWDEEAFQTVRKKLGDMKLLVGCDVCAPLYGKEGCVLTYSAQKGANAMQMHKLEQQLHLLEQRSARNLMQEGCGAGGGCAAGLYILGAELTFGYELINRYVRLEQKLHTADLVITGEGQMNHQTLQGKLPIRIAQAARKEGIPVLAVCGQREVDCAALTAYFQGIFTIQQGIYPLHEALAHTEEYLEETGYQLMRLITMAAGISHTVLKNQKVTIAEELCRKGKTI</sequence>
<proteinExistence type="inferred from homology"/>
<dbReference type="PANTHER" id="PTHR21599:SF0">
    <property type="entry name" value="GLYCERATE KINASE"/>
    <property type="match status" value="1"/>
</dbReference>
<organism evidence="5 6">
    <name type="scientific">Clostridium innocuum</name>
    <dbReference type="NCBI Taxonomy" id="1522"/>
    <lineage>
        <taxon>Bacteria</taxon>
        <taxon>Bacillati</taxon>
        <taxon>Bacillota</taxon>
        <taxon>Clostridia</taxon>
        <taxon>Eubacteriales</taxon>
        <taxon>Clostridiaceae</taxon>
        <taxon>Clostridium</taxon>
    </lineage>
</organism>
<evidence type="ECO:0000313" key="6">
    <source>
        <dbReference type="Proteomes" id="UP000030008"/>
    </source>
</evidence>